<dbReference type="OrthoDB" id="8438623at2"/>
<dbReference type="GO" id="GO:0016020">
    <property type="term" value="C:membrane"/>
    <property type="evidence" value="ECO:0007669"/>
    <property type="project" value="UniProtKB-UniRule"/>
</dbReference>
<dbReference type="InterPro" id="IPR036737">
    <property type="entry name" value="OmpA-like_sf"/>
</dbReference>
<keyword evidence="4" id="KW-0282">Flagellum</keyword>
<dbReference type="PROSITE" id="PS51123">
    <property type="entry name" value="OMPA_2"/>
    <property type="match status" value="1"/>
</dbReference>
<comment type="caution">
    <text evidence="4">The sequence shown here is derived from an EMBL/GenBank/DDBJ whole genome shotgun (WGS) entry which is preliminary data.</text>
</comment>
<keyword evidence="4" id="KW-0966">Cell projection</keyword>
<feature type="region of interest" description="Disordered" evidence="2">
    <location>
        <begin position="313"/>
        <end position="341"/>
    </location>
</feature>
<dbReference type="InterPro" id="IPR050330">
    <property type="entry name" value="Bact_OuterMem_StrucFunc"/>
</dbReference>
<dbReference type="RefSeq" id="WP_101267725.1">
    <property type="nucleotide sequence ID" value="NZ_NWTK01000009.1"/>
</dbReference>
<evidence type="ECO:0000256" key="2">
    <source>
        <dbReference type="SAM" id="MobiDB-lite"/>
    </source>
</evidence>
<dbReference type="Pfam" id="PF00691">
    <property type="entry name" value="OmpA"/>
    <property type="match status" value="1"/>
</dbReference>
<feature type="region of interest" description="Disordered" evidence="2">
    <location>
        <begin position="232"/>
        <end position="301"/>
    </location>
</feature>
<dbReference type="SUPFAM" id="SSF103088">
    <property type="entry name" value="OmpA-like"/>
    <property type="match status" value="1"/>
</dbReference>
<sequence>MGVSKRTLRAGHKQPGLRGLLKTGSALAVILMLGACSSVPDAINPVEWGKSIGDAFSGQEGPEKSEQPIPGQEKDYPRLADTPSRPVVTGDAERETLLAGLAADRANARYTTTTGRVEHVAVNPLAAPAGAPAPANATPAEAMEPAKTAPAASTATTTATAAAAPKAPEKLPEPAAAMPEPKPADLKVTPIAKSDPSSTGSRIVDEWNAKAAKNPAPAPKPAAIPAAPNLKAEEPAPAPVPSAETKAEQVAKAQSNATLQDAPPIPAAPNLSPKKLQAEPPVPGKTQSSNAPEATAPDEDPVMTQYKRRLAEGQGQFDKEPMPSAGGKDQGGDFDYSMYTDNGSVKVDESQLQDGVPPAPVLGGAGSTDGNVGETPDELLASRLGVRAIAQLPEAKDKPQVAQIQFAYGSAKLSSVDVGVLRKVAIAWKKRGTAHVMVIGHASARTENMSIQEHEKTNRMISERRASAVINQLLALGVNPDTIYVSAEGASDPRYFEGVPAGEAGNRRVEIFMDY</sequence>
<dbReference type="PANTHER" id="PTHR30329">
    <property type="entry name" value="STATOR ELEMENT OF FLAGELLAR MOTOR COMPLEX"/>
    <property type="match status" value="1"/>
</dbReference>
<keyword evidence="4" id="KW-0969">Cilium</keyword>
<dbReference type="InterPro" id="IPR006665">
    <property type="entry name" value="OmpA-like"/>
</dbReference>
<evidence type="ECO:0000256" key="1">
    <source>
        <dbReference type="PROSITE-ProRule" id="PRU00473"/>
    </source>
</evidence>
<dbReference type="CDD" id="cd07185">
    <property type="entry name" value="OmpA_C-like"/>
    <property type="match status" value="1"/>
</dbReference>
<dbReference type="PANTHER" id="PTHR30329:SF21">
    <property type="entry name" value="LIPOPROTEIN YIAD-RELATED"/>
    <property type="match status" value="1"/>
</dbReference>
<gene>
    <name evidence="4" type="ORF">COO20_14330</name>
</gene>
<dbReference type="EMBL" id="NWTK01000009">
    <property type="protein sequence ID" value="PKR53278.1"/>
    <property type="molecule type" value="Genomic_DNA"/>
</dbReference>
<evidence type="ECO:0000313" key="5">
    <source>
        <dbReference type="Proteomes" id="UP000233597"/>
    </source>
</evidence>
<keyword evidence="1" id="KW-0472">Membrane</keyword>
<accession>A0A2N3KRU2</accession>
<dbReference type="AlphaFoldDB" id="A0A2N3KRU2"/>
<evidence type="ECO:0000259" key="3">
    <source>
        <dbReference type="PROSITE" id="PS51123"/>
    </source>
</evidence>
<reference evidence="4 5" key="1">
    <citation type="submission" date="2017-09" db="EMBL/GenBank/DDBJ databases">
        <title>Biodiversity and function of Thalassospira species in the particle-attached aromatic-hydrocarbon-degrading consortia from the surface seawater of the South China Sea.</title>
        <authorList>
            <person name="Dong C."/>
            <person name="Liu R."/>
            <person name="Shao Z."/>
        </authorList>
    </citation>
    <scope>NUCLEOTIDE SEQUENCE [LARGE SCALE GENOMIC DNA]</scope>
    <source>
        <strain evidence="4 5">CSC1P2</strain>
    </source>
</reference>
<feature type="region of interest" description="Disordered" evidence="2">
    <location>
        <begin position="127"/>
        <end position="202"/>
    </location>
</feature>
<feature type="region of interest" description="Disordered" evidence="2">
    <location>
        <begin position="53"/>
        <end position="87"/>
    </location>
</feature>
<protein>
    <submittedName>
        <fullName evidence="4">Flagellar motor protein MotB</fullName>
    </submittedName>
</protein>
<proteinExistence type="predicted"/>
<dbReference type="Gene3D" id="3.30.1330.60">
    <property type="entry name" value="OmpA-like domain"/>
    <property type="match status" value="1"/>
</dbReference>
<dbReference type="Proteomes" id="UP000233597">
    <property type="component" value="Unassembled WGS sequence"/>
</dbReference>
<name>A0A2N3KRU2_9PROT</name>
<organism evidence="4 5">
    <name type="scientific">Thalassospira marina</name>
    <dbReference type="NCBI Taxonomy" id="2048283"/>
    <lineage>
        <taxon>Bacteria</taxon>
        <taxon>Pseudomonadati</taxon>
        <taxon>Pseudomonadota</taxon>
        <taxon>Alphaproteobacteria</taxon>
        <taxon>Rhodospirillales</taxon>
        <taxon>Thalassospiraceae</taxon>
        <taxon>Thalassospira</taxon>
    </lineage>
</organism>
<feature type="compositionally biased region" description="Basic and acidic residues" evidence="2">
    <location>
        <begin position="61"/>
        <end position="78"/>
    </location>
</feature>
<feature type="domain" description="OmpA-like" evidence="3">
    <location>
        <begin position="393"/>
        <end position="515"/>
    </location>
</feature>
<evidence type="ECO:0000313" key="4">
    <source>
        <dbReference type="EMBL" id="PKR53278.1"/>
    </source>
</evidence>
<feature type="compositionally biased region" description="Low complexity" evidence="2">
    <location>
        <begin position="127"/>
        <end position="166"/>
    </location>
</feature>